<evidence type="ECO:0000313" key="2">
    <source>
        <dbReference type="Proteomes" id="UP000789920"/>
    </source>
</evidence>
<feature type="non-terminal residue" evidence="1">
    <location>
        <position position="1"/>
    </location>
</feature>
<gene>
    <name evidence="1" type="ORF">RPERSI_LOCUS27566</name>
</gene>
<name>A0ACA9S6K1_9GLOM</name>
<dbReference type="Proteomes" id="UP000789920">
    <property type="component" value="Unassembled WGS sequence"/>
</dbReference>
<protein>
    <submittedName>
        <fullName evidence="1">22537_t:CDS:1</fullName>
    </submittedName>
</protein>
<keyword evidence="2" id="KW-1185">Reference proteome</keyword>
<proteinExistence type="predicted"/>
<reference evidence="1" key="1">
    <citation type="submission" date="2021-06" db="EMBL/GenBank/DDBJ databases">
        <authorList>
            <person name="Kallberg Y."/>
            <person name="Tangrot J."/>
            <person name="Rosling A."/>
        </authorList>
    </citation>
    <scope>NUCLEOTIDE SEQUENCE</scope>
    <source>
        <strain evidence="1">MA461A</strain>
    </source>
</reference>
<comment type="caution">
    <text evidence="1">The sequence shown here is derived from an EMBL/GenBank/DDBJ whole genome shotgun (WGS) entry which is preliminary data.</text>
</comment>
<organism evidence="1 2">
    <name type="scientific">Racocetra persica</name>
    <dbReference type="NCBI Taxonomy" id="160502"/>
    <lineage>
        <taxon>Eukaryota</taxon>
        <taxon>Fungi</taxon>
        <taxon>Fungi incertae sedis</taxon>
        <taxon>Mucoromycota</taxon>
        <taxon>Glomeromycotina</taxon>
        <taxon>Glomeromycetes</taxon>
        <taxon>Diversisporales</taxon>
        <taxon>Gigasporaceae</taxon>
        <taxon>Racocetra</taxon>
    </lineage>
</organism>
<dbReference type="EMBL" id="CAJVQC010097717">
    <property type="protein sequence ID" value="CAG8829690.1"/>
    <property type="molecule type" value="Genomic_DNA"/>
</dbReference>
<evidence type="ECO:0000313" key="1">
    <source>
        <dbReference type="EMBL" id="CAG8829690.1"/>
    </source>
</evidence>
<sequence>IMYDSIMQTKIFEEITRKPIAFGHKFVRDNNSSDLTTVIYEGDDMFPVKTVIASDEYDVLNGGQF</sequence>
<accession>A0ACA9S6K1</accession>